<evidence type="ECO:0000256" key="2">
    <source>
        <dbReference type="ARBA" id="ARBA00022741"/>
    </source>
</evidence>
<evidence type="ECO:0000313" key="13">
    <source>
        <dbReference type="EMBL" id="RWS16166.1"/>
    </source>
</evidence>
<dbReference type="CDD" id="cd01380">
    <property type="entry name" value="MYSc_Myo5"/>
    <property type="match status" value="1"/>
</dbReference>
<dbReference type="STRING" id="1965070.A0A3S3Q985"/>
<dbReference type="PROSITE" id="PS51126">
    <property type="entry name" value="DILUTE"/>
    <property type="match status" value="1"/>
</dbReference>
<evidence type="ECO:0000256" key="7">
    <source>
        <dbReference type="ARBA" id="ARBA00023203"/>
    </source>
</evidence>
<dbReference type="PROSITE" id="PS50096">
    <property type="entry name" value="IQ"/>
    <property type="match status" value="5"/>
</dbReference>
<protein>
    <submittedName>
        <fullName evidence="12">Unconventional myosin-Va-like isoform X2</fullName>
    </submittedName>
</protein>
<feature type="coiled-coil region" evidence="9">
    <location>
        <begin position="1127"/>
        <end position="1216"/>
    </location>
</feature>
<dbReference type="Gene3D" id="1.20.5.190">
    <property type="match status" value="3"/>
</dbReference>
<dbReference type="GO" id="GO:0000146">
    <property type="term" value="F:microfilament motor activity"/>
    <property type="evidence" value="ECO:0007669"/>
    <property type="project" value="TreeGrafter"/>
</dbReference>
<keyword evidence="7 8" id="KW-0009">Actin-binding</keyword>
<dbReference type="InterPro" id="IPR027417">
    <property type="entry name" value="P-loop_NTPase"/>
</dbReference>
<evidence type="ECO:0000256" key="5">
    <source>
        <dbReference type="ARBA" id="ARBA00023123"/>
    </source>
</evidence>
<dbReference type="SMART" id="SM00242">
    <property type="entry name" value="MYSc"/>
    <property type="match status" value="1"/>
</dbReference>
<dbReference type="SMART" id="SM00015">
    <property type="entry name" value="IQ"/>
    <property type="match status" value="6"/>
</dbReference>
<evidence type="ECO:0000313" key="14">
    <source>
        <dbReference type="Proteomes" id="UP000285301"/>
    </source>
</evidence>
<dbReference type="Gene3D" id="1.20.120.720">
    <property type="entry name" value="Myosin VI head, motor domain, U50 subdomain"/>
    <property type="match status" value="1"/>
</dbReference>
<evidence type="ECO:0000256" key="3">
    <source>
        <dbReference type="ARBA" id="ARBA00022840"/>
    </source>
</evidence>
<dbReference type="InterPro" id="IPR000048">
    <property type="entry name" value="IQ_motif_EF-hand-BS"/>
</dbReference>
<dbReference type="GO" id="GO:0005737">
    <property type="term" value="C:cytoplasm"/>
    <property type="evidence" value="ECO:0007669"/>
    <property type="project" value="UniProtKB-ARBA"/>
</dbReference>
<feature type="domain" description="Myosin motor" evidence="11">
    <location>
        <begin position="68"/>
        <end position="790"/>
    </location>
</feature>
<dbReference type="InterPro" id="IPR036103">
    <property type="entry name" value="MYSc_Myo5"/>
</dbReference>
<evidence type="ECO:0000313" key="12">
    <source>
        <dbReference type="EMBL" id="RWS16165.1"/>
    </source>
</evidence>
<dbReference type="Pfam" id="PF00612">
    <property type="entry name" value="IQ"/>
    <property type="match status" value="3"/>
</dbReference>
<dbReference type="EMBL" id="NCKU01000286">
    <property type="protein sequence ID" value="RWS16165.1"/>
    <property type="molecule type" value="Genomic_DNA"/>
</dbReference>
<dbReference type="GO" id="GO:0051015">
    <property type="term" value="F:actin filament binding"/>
    <property type="evidence" value="ECO:0007669"/>
    <property type="project" value="TreeGrafter"/>
</dbReference>
<feature type="domain" description="Dilute" evidence="10">
    <location>
        <begin position="1312"/>
        <end position="1586"/>
    </location>
</feature>
<dbReference type="InterPro" id="IPR036961">
    <property type="entry name" value="Kinesin_motor_dom_sf"/>
</dbReference>
<dbReference type="InterPro" id="IPR002710">
    <property type="entry name" value="Dilute_dom"/>
</dbReference>
<comment type="similarity">
    <text evidence="1 8">Belongs to the TRAFAC class myosin-kinesin ATPase superfamily. Myosin family.</text>
</comment>
<keyword evidence="3 8" id="KW-0067">ATP-binding</keyword>
<keyword evidence="2 8" id="KW-0547">Nucleotide-binding</keyword>
<evidence type="ECO:0000259" key="11">
    <source>
        <dbReference type="PROSITE" id="PS51456"/>
    </source>
</evidence>
<keyword evidence="4 9" id="KW-0175">Coiled coil</keyword>
<name>A0A3S3Q985_9ACAR</name>
<evidence type="ECO:0000256" key="8">
    <source>
        <dbReference type="PROSITE-ProRule" id="PRU00782"/>
    </source>
</evidence>
<keyword evidence="14" id="KW-1185">Reference proteome</keyword>
<dbReference type="PRINTS" id="PR00193">
    <property type="entry name" value="MYOSINHEAVY"/>
</dbReference>
<feature type="binding site" evidence="8">
    <location>
        <begin position="163"/>
        <end position="170"/>
    </location>
    <ligand>
        <name>ATP</name>
        <dbReference type="ChEBI" id="CHEBI:30616"/>
    </ligand>
</feature>
<dbReference type="EMBL" id="NCKU01000285">
    <property type="protein sequence ID" value="RWS16166.1"/>
    <property type="molecule type" value="Genomic_DNA"/>
</dbReference>
<evidence type="ECO:0000259" key="10">
    <source>
        <dbReference type="PROSITE" id="PS51126"/>
    </source>
</evidence>
<dbReference type="PROSITE" id="PS51456">
    <property type="entry name" value="MYOSIN_MOTOR"/>
    <property type="match status" value="1"/>
</dbReference>
<evidence type="ECO:0000256" key="6">
    <source>
        <dbReference type="ARBA" id="ARBA00023175"/>
    </source>
</evidence>
<dbReference type="GO" id="GO:0016459">
    <property type="term" value="C:myosin complex"/>
    <property type="evidence" value="ECO:0007669"/>
    <property type="project" value="UniProtKB-KW"/>
</dbReference>
<keyword evidence="5 8" id="KW-0518">Myosin</keyword>
<dbReference type="SMART" id="SM01132">
    <property type="entry name" value="DIL"/>
    <property type="match status" value="1"/>
</dbReference>
<gene>
    <name evidence="12" type="ORF">B4U79_08844</name>
    <name evidence="13" type="ORF">B4U79_09039</name>
</gene>
<evidence type="ECO:0000256" key="4">
    <source>
        <dbReference type="ARBA" id="ARBA00023054"/>
    </source>
</evidence>
<organism evidence="12 14">
    <name type="scientific">Dinothrombium tinctorium</name>
    <dbReference type="NCBI Taxonomy" id="1965070"/>
    <lineage>
        <taxon>Eukaryota</taxon>
        <taxon>Metazoa</taxon>
        <taxon>Ecdysozoa</taxon>
        <taxon>Arthropoda</taxon>
        <taxon>Chelicerata</taxon>
        <taxon>Arachnida</taxon>
        <taxon>Acari</taxon>
        <taxon>Acariformes</taxon>
        <taxon>Trombidiformes</taxon>
        <taxon>Prostigmata</taxon>
        <taxon>Anystina</taxon>
        <taxon>Parasitengona</taxon>
        <taxon>Trombidioidea</taxon>
        <taxon>Trombidiidae</taxon>
        <taxon>Dinothrombium</taxon>
    </lineage>
</organism>
<comment type="caution">
    <text evidence="12">The sequence shown here is derived from an EMBL/GenBank/DDBJ whole genome shotgun (WGS) entry which is preliminary data.</text>
</comment>
<reference evidence="12 14" key="1">
    <citation type="journal article" date="2018" name="Gigascience">
        <title>Genomes of trombidid mites reveal novel predicted allergens and laterally-transferred genes associated with secondary metabolism.</title>
        <authorList>
            <person name="Dong X."/>
            <person name="Chaisiri K."/>
            <person name="Xia D."/>
            <person name="Armstrong S.D."/>
            <person name="Fang Y."/>
            <person name="Donnelly M.J."/>
            <person name="Kadowaki T."/>
            <person name="McGarry J.W."/>
            <person name="Darby A.C."/>
            <person name="Makepeace B.L."/>
        </authorList>
    </citation>
    <scope>NUCLEOTIDE SEQUENCE [LARGE SCALE GENOMIC DNA]</scope>
    <source>
        <strain evidence="12">UoL-WK</strain>
    </source>
</reference>
<dbReference type="SUPFAM" id="SSF50084">
    <property type="entry name" value="Myosin S1 fragment, N-terminal domain"/>
    <property type="match status" value="1"/>
</dbReference>
<dbReference type="Gene3D" id="3.40.850.10">
    <property type="entry name" value="Kinesin motor domain"/>
    <property type="match status" value="1"/>
</dbReference>
<dbReference type="Proteomes" id="UP000285301">
    <property type="component" value="Unassembled WGS sequence"/>
</dbReference>
<dbReference type="Gene3D" id="1.10.10.820">
    <property type="match status" value="1"/>
</dbReference>
<accession>A0A3S3Q985</accession>
<dbReference type="OrthoDB" id="6108017at2759"/>
<dbReference type="GO" id="GO:0016020">
    <property type="term" value="C:membrane"/>
    <property type="evidence" value="ECO:0007669"/>
    <property type="project" value="TreeGrafter"/>
</dbReference>
<feature type="coiled-coil region" evidence="9">
    <location>
        <begin position="942"/>
        <end position="1101"/>
    </location>
</feature>
<dbReference type="PANTHER" id="PTHR13140">
    <property type="entry name" value="MYOSIN"/>
    <property type="match status" value="1"/>
</dbReference>
<dbReference type="GO" id="GO:0005524">
    <property type="term" value="F:ATP binding"/>
    <property type="evidence" value="ECO:0007669"/>
    <property type="project" value="UniProtKB-UniRule"/>
</dbReference>
<evidence type="ECO:0000256" key="1">
    <source>
        <dbReference type="ARBA" id="ARBA00008314"/>
    </source>
</evidence>
<dbReference type="PANTHER" id="PTHR13140:SF706">
    <property type="entry name" value="DILUTE CLASS UNCONVENTIONAL MYOSIN, ISOFORM C"/>
    <property type="match status" value="1"/>
</dbReference>
<dbReference type="Pfam" id="PF00063">
    <property type="entry name" value="Myosin_head"/>
    <property type="match status" value="1"/>
</dbReference>
<keyword evidence="6 8" id="KW-0505">Motor protein</keyword>
<reference evidence="12" key="2">
    <citation type="submission" date="2018-11" db="EMBL/GenBank/DDBJ databases">
        <title>Trombidioid mite genomics.</title>
        <authorList>
            <person name="Dong X."/>
        </authorList>
    </citation>
    <scope>NUCLEOTIDE SEQUENCE</scope>
    <source>
        <strain evidence="12">UoL-WK</strain>
    </source>
</reference>
<dbReference type="InterPro" id="IPR001609">
    <property type="entry name" value="Myosin_head_motor_dom-like"/>
</dbReference>
<dbReference type="GO" id="GO:0007015">
    <property type="term" value="P:actin filament organization"/>
    <property type="evidence" value="ECO:0007669"/>
    <property type="project" value="TreeGrafter"/>
</dbReference>
<evidence type="ECO:0000256" key="9">
    <source>
        <dbReference type="SAM" id="Coils"/>
    </source>
</evidence>
<proteinExistence type="inferred from homology"/>
<dbReference type="Pfam" id="PF01843">
    <property type="entry name" value="DIL"/>
    <property type="match status" value="1"/>
</dbReference>
<dbReference type="Gene3D" id="1.20.58.530">
    <property type="match status" value="1"/>
</dbReference>
<dbReference type="Gene3D" id="3.30.70.1590">
    <property type="match status" value="1"/>
</dbReference>
<sequence>MISIIIFKKGSRVWIPDKDEVWKCAYVKVDFKIEHKKLNVEDEDGNETQLAIDNYQKLPPLRNPDILIGANDLTSLSYLHEPAVLYNLRVRFLDQCAIYTWCGIVLVAINPFTDLDIYGEETIQTYHESTGSAQLDPHIYAVAEDAYSKLERESCNQSIIVSGESGAGKTVSAKFAMRYFASIAGSQTTNIENRVLASNPIMEAIGNAKTTRNDNSSRFGKYIQIMFDPQTRAIVGGNMRTYLLEKSRISRQAENERNFHIFYQISKYSHEKDLSFLRLSGFSFNYMGSGTPSNNDDFSKFFEAMQCLGFSEKQQDLILRIIAAILHAGNIEFIELDEDECKVEENNVHLNAFCELLGLDKTATRKWLTCKVLRTGMREVITTPVNIDVAQYARDALAKFVYEKMFLWVVALINKALGPAQTSQTSTFIGVLDIYGFEHFEHNSFEQFCINYANEVLQQQFNQHVFKLEQEEYVREGIDWQFITFTDNQPVIDLIEAKPIGILNLLDEECKMPKGTDETWVAKLYAQLTVGEIFQKPKFGFQRSFIIQHFADKVIYEVEGFLEKNRDTVWEEQIDLLKRSNVIDFIFSDDPASETAPQPKTGGKIKITAQQQHKQTKQAKATVGSQFRDSLSALMRTLNATTPHYVRCIKPNDNKAAFEFNNTRAVQQLRACGVLETIRISSNGFPSRWTYADFANRYRVLLVGMYRKGKLEKRGDMHRKLIRSGSSATSEVKAICLDIIKLVYELQVYSQFRLPFEAQKQQKQSEIYQLGKTKIFFRSGQVALLERIRAQKLRDCAILIERIVRGWLVRRRFMKIKAVILRLQCLARGYLARQRYWHMKCTKAAIVIQTKWRSFIARKKYLHLKRAALGLQKYGRGLLARRMFIALKRELAAITIQRYYRGYVARKNYKKEIRNVIIVQNQVRRWIAKRILRKLKIEAKSVERVKAVNKGLERKIIELQQKIDILNEENNRRKQIEASAEEAKNESIKLANELKSTKNILLEKDEEIEKMHLLIKEVQKKNLELERKLEEQCKLVEKIRNENANMQQQYDIKALEEAIAEKEKTLIAKFERERKILLDERETEKASHQQLLRKYAALEEKLQHGPEFVEEDSRSPDISTVSLMMRCSELEQECAKLKHENQEMRDVFANLADRNESDNAATLLAQQFSVLQNELDRMKEERSNLKTIVLGQESAMRDQSAEMQLLKKDNERQQQLIGLHSSSLVNSTDSSVIKLSEDDSMDVAVEPQNKNCLGMFEYSQQNESLILKILITDLEPNIALKFPPHFPAYILFMCIRYTDYVNDDSQVRSLLNNAIMAIKRTIKRNHSYETFVMWLSNICKLIICLKQYSGDEVFGVFEESLKNFDLSEYRQIFSDVAVWIYQGVIKQAEERIQPLIVPAVLEFEGLASSGIYSQPAAIQRSGSISEQDSLPSSPTEKPVDALIKELSYLNKVLLLHVVESELVNQIFTQLFYFICAGALNNLLLRKDLCHWNKAMQIRFNLSALEQWCREQQIPKWNDVVEKLDPIIQATKLLQTKKTEEHIPTIVEMCNKLSSSQIMKILNLYTAGEEESISPSFIKKVQLYLSEHRREASNQTLLMDTKYTFAITIPYNPSDVSLKSVSIPSVLLKKGLGTVLKKI</sequence>
<dbReference type="SUPFAM" id="SSF52540">
    <property type="entry name" value="P-loop containing nucleoside triphosphate hydrolases"/>
    <property type="match status" value="3"/>
</dbReference>
<dbReference type="CDD" id="cd15470">
    <property type="entry name" value="Myo5_CBD"/>
    <property type="match status" value="1"/>
</dbReference>
<feature type="region of interest" description="Actin-binding" evidence="8">
    <location>
        <begin position="631"/>
        <end position="653"/>
    </location>
</feature>